<evidence type="ECO:0000313" key="1">
    <source>
        <dbReference type="EMBL" id="MCX2718829.1"/>
    </source>
</evidence>
<reference evidence="1" key="1">
    <citation type="submission" date="2022-11" db="EMBL/GenBank/DDBJ databases">
        <title>The characterization of three novel Bacteroidetes species and genomic analysis of their roles in tidal elemental geochemical cycles.</title>
        <authorList>
            <person name="Ma K.-J."/>
        </authorList>
    </citation>
    <scope>NUCLEOTIDE SEQUENCE</scope>
    <source>
        <strain evidence="1">M415</strain>
    </source>
</reference>
<dbReference type="InterPro" id="IPR010869">
    <property type="entry name" value="DUF1501"/>
</dbReference>
<dbReference type="AlphaFoldDB" id="A0AAE3SMQ6"/>
<proteinExistence type="predicted"/>
<dbReference type="PANTHER" id="PTHR43737:SF1">
    <property type="entry name" value="DUF1501 DOMAIN-CONTAINING PROTEIN"/>
    <property type="match status" value="1"/>
</dbReference>
<dbReference type="PANTHER" id="PTHR43737">
    <property type="entry name" value="BLL7424 PROTEIN"/>
    <property type="match status" value="1"/>
</dbReference>
<name>A0AAE3SMQ6_9FLAO</name>
<dbReference type="InterPro" id="IPR006311">
    <property type="entry name" value="TAT_signal"/>
</dbReference>
<dbReference type="EMBL" id="JAPFQP010000001">
    <property type="protein sequence ID" value="MCX2718829.1"/>
    <property type="molecule type" value="Genomic_DNA"/>
</dbReference>
<dbReference type="Pfam" id="PF07394">
    <property type="entry name" value="DUF1501"/>
    <property type="match status" value="1"/>
</dbReference>
<dbReference type="Proteomes" id="UP001207116">
    <property type="component" value="Unassembled WGS sequence"/>
</dbReference>
<evidence type="ECO:0000313" key="2">
    <source>
        <dbReference type="Proteomes" id="UP001207116"/>
    </source>
</evidence>
<keyword evidence="2" id="KW-1185">Reference proteome</keyword>
<accession>A0AAE3SMQ6</accession>
<dbReference type="PROSITE" id="PS51318">
    <property type="entry name" value="TAT"/>
    <property type="match status" value="1"/>
</dbReference>
<dbReference type="RefSeq" id="WP_266011150.1">
    <property type="nucleotide sequence ID" value="NZ_JAPFQP010000001.1"/>
</dbReference>
<organism evidence="1 2">
    <name type="scientific">Lentiprolixibacter aurantiacus</name>
    <dbReference type="NCBI Taxonomy" id="2993939"/>
    <lineage>
        <taxon>Bacteria</taxon>
        <taxon>Pseudomonadati</taxon>
        <taxon>Bacteroidota</taxon>
        <taxon>Flavobacteriia</taxon>
        <taxon>Flavobacteriales</taxon>
        <taxon>Flavobacteriaceae</taxon>
        <taxon>Lentiprolixibacter</taxon>
    </lineage>
</organism>
<protein>
    <submittedName>
        <fullName evidence="1">DUF1501 domain-containing protein</fullName>
    </submittedName>
</protein>
<comment type="caution">
    <text evidence="1">The sequence shown here is derived from an EMBL/GenBank/DDBJ whole genome shotgun (WGS) entry which is preliminary data.</text>
</comment>
<gene>
    <name evidence="1" type="ORF">OO016_04355</name>
</gene>
<sequence length="564" mass="62653">MCNNHIPINIKDQNQHDEEHKYWSRRSFLQALGIAGSGSIMLGSNMLSASAPSPLTAAIANADSDSILILIRLSGGNDGLSTVIPIQQYDTYANARPNIYIPESKILKLTDDFGVPSYMNALEPLWGEGQFKAVHGVGYENQSLSHFTGSDIYANTDLTTTGFTGLDTGWMGRYFEDLYPDYLINPPTSPAAIQIGNFGNLIFQGEETNYAFVTSNINQLEEIAQTGQQYSLDPALFNECMYGDQLKFLRGVANTTYEYAGLIHEAYERGQNQVEYQDNGFARQLALLARLIKGNLGTKVYMISMGGFDTHGNQPLAHERLMSTLSIAVNNFYEDLSFTQQDEKVLSMTFSEFGRRIFENGSNGTDHGKAAPTLFFGSGLNGSAFVGDHPSLDNPNGRGNLEYTMDFRDLYATVLAEWLCVPIPLVEQHLLNHPYNPVNLGFNCSGVEFPDIAYNNDPPTPPTPEDPVAEDPTPELLEAIVHKPFYPTKEAPHIFLEMPFTAHVDIQLYNIIGQNVGTVVNEIMIQGTTEINIRERMPMHLSTGKYIYRIQVSDRKMSKSIMVA</sequence>